<gene>
    <name evidence="2" type="ORF">BCR25_06645</name>
</gene>
<dbReference type="EMBL" id="MIJY01000034">
    <property type="protein sequence ID" value="OEG12219.1"/>
    <property type="molecule type" value="Genomic_DNA"/>
</dbReference>
<name>A0A1E5GHR1_9ENTE</name>
<dbReference type="Proteomes" id="UP000095094">
    <property type="component" value="Unassembled WGS sequence"/>
</dbReference>
<proteinExistence type="predicted"/>
<dbReference type="InterPro" id="IPR001387">
    <property type="entry name" value="Cro/C1-type_HTH"/>
</dbReference>
<keyword evidence="3" id="KW-1185">Reference proteome</keyword>
<dbReference type="AlphaFoldDB" id="A0A1E5GHR1"/>
<dbReference type="GO" id="GO:0003677">
    <property type="term" value="F:DNA binding"/>
    <property type="evidence" value="ECO:0007669"/>
    <property type="project" value="InterPro"/>
</dbReference>
<evidence type="ECO:0000313" key="2">
    <source>
        <dbReference type="EMBL" id="OEG12219.1"/>
    </source>
</evidence>
<dbReference type="OrthoDB" id="2055733at2"/>
<dbReference type="RefSeq" id="WP_069663924.1">
    <property type="nucleotide sequence ID" value="NZ_JBHUJJ010000001.1"/>
</dbReference>
<dbReference type="SUPFAM" id="SSF47413">
    <property type="entry name" value="lambda repressor-like DNA-binding domains"/>
    <property type="match status" value="1"/>
</dbReference>
<dbReference type="CDD" id="cd00093">
    <property type="entry name" value="HTH_XRE"/>
    <property type="match status" value="1"/>
</dbReference>
<evidence type="ECO:0000259" key="1">
    <source>
        <dbReference type="PROSITE" id="PS50943"/>
    </source>
</evidence>
<sequence length="271" mass="31438">MKIDLKAAGQRIKDIRCQHNYSMARFSKLVGNSSASTVNNWEKGNNLPKQERLEKLAILGNTTVEWIRYGTFDDYVARLLNQNNLKSALDENQFQQLINVLKKQKITYLQDLEILTIANDLFPNSFETTYQISLSPKSTLVISEDSVTYGIEQDEQYRQRFLPKIDSLFYNSDQKEINKMILFQLFDLLKRSETSVHFSLLSKIFSIISEIVTNDIAYKIHESKIVDYSKDLDTHEHEKKLSNNAIQSKYIDAQQELTELLDTFFLANNGE</sequence>
<comment type="caution">
    <text evidence="2">The sequence shown here is derived from an EMBL/GenBank/DDBJ whole genome shotgun (WGS) entry which is preliminary data.</text>
</comment>
<dbReference type="InterPro" id="IPR010982">
    <property type="entry name" value="Lambda_DNA-bd_dom_sf"/>
</dbReference>
<evidence type="ECO:0000313" key="3">
    <source>
        <dbReference type="Proteomes" id="UP000095094"/>
    </source>
</evidence>
<dbReference type="SMART" id="SM00530">
    <property type="entry name" value="HTH_XRE"/>
    <property type="match status" value="1"/>
</dbReference>
<accession>A0A1E5GHR1</accession>
<reference evidence="3" key="1">
    <citation type="submission" date="2016-09" db="EMBL/GenBank/DDBJ databases">
        <authorList>
            <person name="Gulvik C.A."/>
        </authorList>
    </citation>
    <scope>NUCLEOTIDE SEQUENCE [LARGE SCALE GENOMIC DNA]</scope>
    <source>
        <strain evidence="3">LMG 8895</strain>
    </source>
</reference>
<organism evidence="2 3">
    <name type="scientific">Enterococcus termitis</name>
    <dbReference type="NCBI Taxonomy" id="332950"/>
    <lineage>
        <taxon>Bacteria</taxon>
        <taxon>Bacillati</taxon>
        <taxon>Bacillota</taxon>
        <taxon>Bacilli</taxon>
        <taxon>Lactobacillales</taxon>
        <taxon>Enterococcaceae</taxon>
        <taxon>Enterococcus</taxon>
    </lineage>
</organism>
<dbReference type="Gene3D" id="1.10.260.40">
    <property type="entry name" value="lambda repressor-like DNA-binding domains"/>
    <property type="match status" value="1"/>
</dbReference>
<dbReference type="PROSITE" id="PS50943">
    <property type="entry name" value="HTH_CROC1"/>
    <property type="match status" value="1"/>
</dbReference>
<dbReference type="Pfam" id="PF01381">
    <property type="entry name" value="HTH_3"/>
    <property type="match status" value="1"/>
</dbReference>
<protein>
    <recommendedName>
        <fullName evidence="1">HTH cro/C1-type domain-containing protein</fullName>
    </recommendedName>
</protein>
<feature type="domain" description="HTH cro/C1-type" evidence="1">
    <location>
        <begin position="12"/>
        <end position="67"/>
    </location>
</feature>